<dbReference type="EMBL" id="AUZZ01000183">
    <property type="protein sequence ID" value="EQD68885.1"/>
    <property type="molecule type" value="Genomic_DNA"/>
</dbReference>
<gene>
    <name evidence="2" type="ORF">B2A_00255</name>
</gene>
<protein>
    <submittedName>
        <fullName evidence="2">Uncharacterized protein</fullName>
    </submittedName>
</protein>
<organism evidence="2">
    <name type="scientific">mine drainage metagenome</name>
    <dbReference type="NCBI Taxonomy" id="410659"/>
    <lineage>
        <taxon>unclassified sequences</taxon>
        <taxon>metagenomes</taxon>
        <taxon>ecological metagenomes</taxon>
    </lineage>
</organism>
<proteinExistence type="predicted"/>
<feature type="region of interest" description="Disordered" evidence="1">
    <location>
        <begin position="194"/>
        <end position="213"/>
    </location>
</feature>
<comment type="caution">
    <text evidence="2">The sequence shown here is derived from an EMBL/GenBank/DDBJ whole genome shotgun (WGS) entry which is preliminary data.</text>
</comment>
<feature type="non-terminal residue" evidence="2">
    <location>
        <position position="1"/>
    </location>
</feature>
<evidence type="ECO:0000313" key="2">
    <source>
        <dbReference type="EMBL" id="EQD68885.1"/>
    </source>
</evidence>
<name>T1CKQ3_9ZZZZ</name>
<reference evidence="2" key="2">
    <citation type="journal article" date="2014" name="ISME J.">
        <title>Microbial stratification in low pH oxic and suboxic macroscopic growths along an acid mine drainage.</title>
        <authorList>
            <person name="Mendez-Garcia C."/>
            <person name="Mesa V."/>
            <person name="Sprenger R.R."/>
            <person name="Richter M."/>
            <person name="Diez M.S."/>
            <person name="Solano J."/>
            <person name="Bargiela R."/>
            <person name="Golyshina O.V."/>
            <person name="Manteca A."/>
            <person name="Ramos J.L."/>
            <person name="Gallego J.R."/>
            <person name="Llorente I."/>
            <person name="Martins Dos Santos V.A."/>
            <person name="Jensen O.N."/>
            <person name="Pelaez A.I."/>
            <person name="Sanchez J."/>
            <person name="Ferrer M."/>
        </authorList>
    </citation>
    <scope>NUCLEOTIDE SEQUENCE</scope>
</reference>
<dbReference type="AlphaFoldDB" id="T1CKQ3"/>
<evidence type="ECO:0000256" key="1">
    <source>
        <dbReference type="SAM" id="MobiDB-lite"/>
    </source>
</evidence>
<reference evidence="2" key="1">
    <citation type="submission" date="2013-08" db="EMBL/GenBank/DDBJ databases">
        <authorList>
            <person name="Mendez C."/>
            <person name="Richter M."/>
            <person name="Ferrer M."/>
            <person name="Sanchez J."/>
        </authorList>
    </citation>
    <scope>NUCLEOTIDE SEQUENCE</scope>
</reference>
<sequence length="213" mass="24295">WNLGQNVSLESLVKVEGLLGKLPKDPELTVIARRVETLMKAFEEYREALSVGRDVTGSDGGVSSVAAEKERGQVEEVLARWEAVAEATDDEVVRQGIRQMREAWERRKRNLYVEVRDLHGKVRAIELTNWRSEQGHREVRLSIRGRTRKARTEQEMTRHGALMAVVFNWVGKGMPERWGGRGWTSSGRWERCQRRSWRGRGSSKAGPSGVARM</sequence>
<accession>T1CKQ3</accession>